<dbReference type="AlphaFoldDB" id="A0A6A2ZRI6"/>
<dbReference type="Proteomes" id="UP000436088">
    <property type="component" value="Unassembled WGS sequence"/>
</dbReference>
<comment type="caution">
    <text evidence="1">The sequence shown here is derived from an EMBL/GenBank/DDBJ whole genome shotgun (WGS) entry which is preliminary data.</text>
</comment>
<name>A0A6A2ZRI6_HIBSY</name>
<dbReference type="EMBL" id="VEPZ02001108">
    <property type="protein sequence ID" value="KAE8694564.1"/>
    <property type="molecule type" value="Genomic_DNA"/>
</dbReference>
<proteinExistence type="predicted"/>
<protein>
    <submittedName>
        <fullName evidence="1">Uncharacterized protein</fullName>
    </submittedName>
</protein>
<dbReference type="PANTHER" id="PTHR33095">
    <property type="entry name" value="OS07G0619500 PROTEIN"/>
    <property type="match status" value="1"/>
</dbReference>
<gene>
    <name evidence="1" type="ORF">F3Y22_tig00110781pilonHSYRG00046</name>
</gene>
<sequence length="152" mass="17240">MSPVSADDIFYNGQIKPTYPVFDTSLLNNIDQTPNVKPRSRRLPLIELMSEEREPGELDRVTPGTYCVWTPKSETLAKIDTGRYDESDSSGTLSTKRWKLKDLIYTSNRDGQCGSNRDVKAGDMKRSLMPNRKDLVGIFSNINGLSRRLHPF</sequence>
<reference evidence="1" key="1">
    <citation type="submission" date="2019-09" db="EMBL/GenBank/DDBJ databases">
        <title>Draft genome information of white flower Hibiscus syriacus.</title>
        <authorList>
            <person name="Kim Y.-M."/>
        </authorList>
    </citation>
    <scope>NUCLEOTIDE SEQUENCE [LARGE SCALE GENOMIC DNA]</scope>
    <source>
        <strain evidence="1">YM2019G1</strain>
    </source>
</reference>
<dbReference type="Pfam" id="PF07816">
    <property type="entry name" value="DUF1645"/>
    <property type="match status" value="1"/>
</dbReference>
<evidence type="ECO:0000313" key="1">
    <source>
        <dbReference type="EMBL" id="KAE8694564.1"/>
    </source>
</evidence>
<keyword evidence="2" id="KW-1185">Reference proteome</keyword>
<organism evidence="1 2">
    <name type="scientific">Hibiscus syriacus</name>
    <name type="common">Rose of Sharon</name>
    <dbReference type="NCBI Taxonomy" id="106335"/>
    <lineage>
        <taxon>Eukaryota</taxon>
        <taxon>Viridiplantae</taxon>
        <taxon>Streptophyta</taxon>
        <taxon>Embryophyta</taxon>
        <taxon>Tracheophyta</taxon>
        <taxon>Spermatophyta</taxon>
        <taxon>Magnoliopsida</taxon>
        <taxon>eudicotyledons</taxon>
        <taxon>Gunneridae</taxon>
        <taxon>Pentapetalae</taxon>
        <taxon>rosids</taxon>
        <taxon>malvids</taxon>
        <taxon>Malvales</taxon>
        <taxon>Malvaceae</taxon>
        <taxon>Malvoideae</taxon>
        <taxon>Hibiscus</taxon>
    </lineage>
</organism>
<dbReference type="PANTHER" id="PTHR33095:SF127">
    <property type="entry name" value="OS05G0578100 PROTEIN"/>
    <property type="match status" value="1"/>
</dbReference>
<accession>A0A6A2ZRI6</accession>
<dbReference type="InterPro" id="IPR012442">
    <property type="entry name" value="DUF1645_plant"/>
</dbReference>
<evidence type="ECO:0000313" key="2">
    <source>
        <dbReference type="Proteomes" id="UP000436088"/>
    </source>
</evidence>